<keyword evidence="2" id="KW-1185">Reference proteome</keyword>
<evidence type="ECO:0000313" key="2">
    <source>
        <dbReference type="Proteomes" id="UP000292052"/>
    </source>
</evidence>
<reference evidence="1 2" key="1">
    <citation type="submission" date="2017-03" db="EMBL/GenBank/DDBJ databases">
        <title>Genome of the blue death feigning beetle - Asbolus verrucosus.</title>
        <authorList>
            <person name="Rider S.D."/>
        </authorList>
    </citation>
    <scope>NUCLEOTIDE SEQUENCE [LARGE SCALE GENOMIC DNA]</scope>
    <source>
        <strain evidence="1">Butters</strain>
        <tissue evidence="1">Head and leg muscle</tissue>
    </source>
</reference>
<name>A0A482WE56_ASBVE</name>
<dbReference type="AlphaFoldDB" id="A0A482WE56"/>
<feature type="non-terminal residue" evidence="1">
    <location>
        <position position="1"/>
    </location>
</feature>
<protein>
    <submittedName>
        <fullName evidence="1">Uncharacterized protein</fullName>
    </submittedName>
</protein>
<comment type="caution">
    <text evidence="1">The sequence shown here is derived from an EMBL/GenBank/DDBJ whole genome shotgun (WGS) entry which is preliminary data.</text>
</comment>
<gene>
    <name evidence="1" type="ORF">BDFB_009502</name>
</gene>
<accession>A0A482WE56</accession>
<dbReference type="OrthoDB" id="6605214at2759"/>
<organism evidence="1 2">
    <name type="scientific">Asbolus verrucosus</name>
    <name type="common">Desert ironclad beetle</name>
    <dbReference type="NCBI Taxonomy" id="1661398"/>
    <lineage>
        <taxon>Eukaryota</taxon>
        <taxon>Metazoa</taxon>
        <taxon>Ecdysozoa</taxon>
        <taxon>Arthropoda</taxon>
        <taxon>Hexapoda</taxon>
        <taxon>Insecta</taxon>
        <taxon>Pterygota</taxon>
        <taxon>Neoptera</taxon>
        <taxon>Endopterygota</taxon>
        <taxon>Coleoptera</taxon>
        <taxon>Polyphaga</taxon>
        <taxon>Cucujiformia</taxon>
        <taxon>Tenebrionidae</taxon>
        <taxon>Pimeliinae</taxon>
        <taxon>Asbolus</taxon>
    </lineage>
</organism>
<dbReference type="Proteomes" id="UP000292052">
    <property type="component" value="Unassembled WGS sequence"/>
</dbReference>
<evidence type="ECO:0000313" key="1">
    <source>
        <dbReference type="EMBL" id="RZC42773.1"/>
    </source>
</evidence>
<proteinExistence type="predicted"/>
<dbReference type="EMBL" id="QDEB01005128">
    <property type="protein sequence ID" value="RZC42773.1"/>
    <property type="molecule type" value="Genomic_DNA"/>
</dbReference>
<sequence length="111" mass="12621">DKLSKSNNDLKNKLFTLEKSTLDLDWEKKTELIRGNGTQPSLSRLLQDGLAFSIFFSKCGRTINDHFKEIDLNDEKSVKELQASFDVDLNSKVVTNLIAITQYIDNEKAVL</sequence>